<name>A0A2K9VD11_9CAUD</name>
<organism evidence="1 2">
    <name type="scientific">Lactobacillus phage Semele</name>
    <dbReference type="NCBI Taxonomy" id="2079433"/>
    <lineage>
        <taxon>Viruses</taxon>
        <taxon>Duplodnaviria</taxon>
        <taxon>Heunggongvirae</taxon>
        <taxon>Uroviricota</taxon>
        <taxon>Caudoviricetes</taxon>
        <taxon>Herelleviridae</taxon>
        <taxon>Harbinvirus</taxon>
        <taxon>Harbinvirus semele</taxon>
    </lineage>
</organism>
<protein>
    <submittedName>
        <fullName evidence="1">Uncharacterized protein</fullName>
    </submittedName>
</protein>
<dbReference type="GeneID" id="54988867"/>
<reference evidence="1" key="1">
    <citation type="submission" date="2018-01" db="EMBL/GenBank/DDBJ databases">
        <title>Lactobacillus phages that infect wine-derived L. plantarum strains.</title>
        <authorList>
            <person name="Kyrkou I."/>
            <person name="Hestbjerg Hansen L."/>
        </authorList>
    </citation>
    <scope>NUCLEOTIDE SEQUENCE [LARGE SCALE GENOMIC DNA]</scope>
</reference>
<keyword evidence="2" id="KW-1185">Reference proteome</keyword>
<dbReference type="KEGG" id="vg:54988867"/>
<accession>A0A2K9VD11</accession>
<sequence length="253" mass="27354">MNSMNDKERLSLTSRKANKALALLIPATSQQDGLMTAEVLNNINQIYKGRKVVPANTAITSLLPGFYLAPSTLTGVPTITQEPTPYAWFVDVTVSYNNSKVIVLTNLASSRMFKKVFPPAETNNNPASWQMLQSETPLWEGTLNPVVGTPINLSDNIANYQALIFYCRYASLTGVAVRVENVAVGSSYEIALQHVSDESTDCSVKFIKFNVTVNAKSLSVISTKVINADLSKGTALAGTDLSGLNVFKITGVK</sequence>
<dbReference type="EMBL" id="MG765279">
    <property type="protein sequence ID" value="AUV60086.1"/>
    <property type="molecule type" value="Genomic_DNA"/>
</dbReference>
<evidence type="ECO:0000313" key="2">
    <source>
        <dbReference type="Proteomes" id="UP000240377"/>
    </source>
</evidence>
<evidence type="ECO:0000313" key="1">
    <source>
        <dbReference type="EMBL" id="AUV60086.1"/>
    </source>
</evidence>
<dbReference type="RefSeq" id="YP_009798405.1">
    <property type="nucleotide sequence ID" value="NC_047926.1"/>
</dbReference>
<dbReference type="Proteomes" id="UP000240377">
    <property type="component" value="Segment"/>
</dbReference>
<proteinExistence type="predicted"/>